<proteinExistence type="predicted"/>
<dbReference type="EMBL" id="UYSG01000619">
    <property type="protein sequence ID" value="VDL19952.1"/>
    <property type="molecule type" value="Genomic_DNA"/>
</dbReference>
<reference evidence="5" key="1">
    <citation type="submission" date="2017-02" db="UniProtKB">
        <authorList>
            <consortium name="WormBaseParasite"/>
        </authorList>
    </citation>
    <scope>IDENTIFICATION</scope>
</reference>
<evidence type="ECO:0000313" key="2">
    <source>
        <dbReference type="EMBL" id="VUZ43099.1"/>
    </source>
</evidence>
<accession>A0A0R3SCY5</accession>
<dbReference type="WBParaSite" id="HDID_0000249001-mRNA-1">
    <property type="protein sequence ID" value="HDID_0000249001-mRNA-1"/>
    <property type="gene ID" value="HDID_0000249001"/>
</dbReference>
<evidence type="ECO:0000313" key="3">
    <source>
        <dbReference type="Proteomes" id="UP000274504"/>
    </source>
</evidence>
<reference evidence="1 3" key="2">
    <citation type="submission" date="2018-11" db="EMBL/GenBank/DDBJ databases">
        <authorList>
            <consortium name="Pathogen Informatics"/>
        </authorList>
    </citation>
    <scope>NUCLEOTIDE SEQUENCE [LARGE SCALE GENOMIC DNA]</scope>
</reference>
<protein>
    <submittedName>
        <fullName evidence="5">Secreted protein</fullName>
    </submittedName>
</protein>
<name>A0A0R3SCY5_HYMDI</name>
<evidence type="ECO:0000313" key="1">
    <source>
        <dbReference type="EMBL" id="VDL19952.1"/>
    </source>
</evidence>
<evidence type="ECO:0000313" key="4">
    <source>
        <dbReference type="Proteomes" id="UP000321570"/>
    </source>
</evidence>
<keyword evidence="4" id="KW-1185">Reference proteome</keyword>
<evidence type="ECO:0000313" key="5">
    <source>
        <dbReference type="WBParaSite" id="HDID_0000249001-mRNA-1"/>
    </source>
</evidence>
<reference evidence="2 4" key="3">
    <citation type="submission" date="2019-07" db="EMBL/GenBank/DDBJ databases">
        <authorList>
            <person name="Jastrzebski P J."/>
            <person name="Paukszto L."/>
            <person name="Jastrzebski P J."/>
        </authorList>
    </citation>
    <scope>NUCLEOTIDE SEQUENCE [LARGE SCALE GENOMIC DNA]</scope>
    <source>
        <strain evidence="2 4">WMS-il1</strain>
    </source>
</reference>
<dbReference type="EMBL" id="CABIJS010000111">
    <property type="protein sequence ID" value="VUZ43099.1"/>
    <property type="molecule type" value="Genomic_DNA"/>
</dbReference>
<organism evidence="5">
    <name type="scientific">Hymenolepis diminuta</name>
    <name type="common">Rat tapeworm</name>
    <dbReference type="NCBI Taxonomy" id="6216"/>
    <lineage>
        <taxon>Eukaryota</taxon>
        <taxon>Metazoa</taxon>
        <taxon>Spiralia</taxon>
        <taxon>Lophotrochozoa</taxon>
        <taxon>Platyhelminthes</taxon>
        <taxon>Cestoda</taxon>
        <taxon>Eucestoda</taxon>
        <taxon>Cyclophyllidea</taxon>
        <taxon>Hymenolepididae</taxon>
        <taxon>Hymenolepis</taxon>
    </lineage>
</organism>
<dbReference type="Proteomes" id="UP000274504">
    <property type="component" value="Unassembled WGS sequence"/>
</dbReference>
<gene>
    <name evidence="1" type="ORF">HDID_LOCUS2491</name>
    <name evidence="2" type="ORF">WMSIL1_LOCUS3746</name>
</gene>
<sequence length="106" mass="11277">MCSNNDVAAAAVSARCCLFTCRPPTRSATQRTTSPPLPSSILTSFLPCRCRRSSFIYPSSCKSGDASLPHTSRVSVPSEHARVVSCFASILSLSHAWWSGDGGGRI</sequence>
<dbReference type="Proteomes" id="UP000321570">
    <property type="component" value="Unassembled WGS sequence"/>
</dbReference>
<dbReference type="AlphaFoldDB" id="A0A0R3SCY5"/>